<evidence type="ECO:0008006" key="5">
    <source>
        <dbReference type="Google" id="ProtNLM"/>
    </source>
</evidence>
<dbReference type="AlphaFoldDB" id="A0A9P6R757"/>
<evidence type="ECO:0000256" key="2">
    <source>
        <dbReference type="SAM" id="MobiDB-lite"/>
    </source>
</evidence>
<evidence type="ECO:0000313" key="3">
    <source>
        <dbReference type="EMBL" id="KAG0313365.1"/>
    </source>
</evidence>
<dbReference type="Gene3D" id="1.20.58.670">
    <property type="entry name" value="Dsl1p vesicle tethering complex, Tip20p subunit, domain D"/>
    <property type="match status" value="1"/>
</dbReference>
<feature type="region of interest" description="Disordered" evidence="2">
    <location>
        <begin position="1"/>
        <end position="32"/>
    </location>
</feature>
<feature type="region of interest" description="Disordered" evidence="2">
    <location>
        <begin position="590"/>
        <end position="611"/>
    </location>
</feature>
<name>A0A9P6R757_9FUNG</name>
<accession>A0A9P6R757</accession>
<feature type="compositionally biased region" description="Polar residues" evidence="2">
    <location>
        <begin position="16"/>
        <end position="32"/>
    </location>
</feature>
<dbReference type="Proteomes" id="UP000823405">
    <property type="component" value="Unassembled WGS sequence"/>
</dbReference>
<dbReference type="Gene3D" id="1.20.58.1420">
    <property type="entry name" value="Dsl1p vesicle tethering complex, Tip20p subunit, domain B"/>
    <property type="match status" value="1"/>
</dbReference>
<gene>
    <name evidence="3" type="ORF">BGZ97_010253</name>
</gene>
<dbReference type="InterPro" id="IPR042042">
    <property type="entry name" value="Tip20p_domB"/>
</dbReference>
<comment type="caution">
    <text evidence="3">The sequence shown here is derived from an EMBL/GenBank/DDBJ whole genome shotgun (WGS) entry which is preliminary data.</text>
</comment>
<dbReference type="GO" id="GO:0070939">
    <property type="term" value="C:Dsl1/NZR complex"/>
    <property type="evidence" value="ECO:0007669"/>
    <property type="project" value="InterPro"/>
</dbReference>
<dbReference type="OrthoDB" id="407410at2759"/>
<evidence type="ECO:0000256" key="1">
    <source>
        <dbReference type="SAM" id="Coils"/>
    </source>
</evidence>
<dbReference type="GO" id="GO:0006890">
    <property type="term" value="P:retrograde vesicle-mediated transport, Golgi to endoplasmic reticulum"/>
    <property type="evidence" value="ECO:0007669"/>
    <property type="project" value="InterPro"/>
</dbReference>
<dbReference type="Pfam" id="PF04437">
    <property type="entry name" value="RINT1_TIP1"/>
    <property type="match status" value="1"/>
</dbReference>
<dbReference type="GO" id="GO:0006888">
    <property type="term" value="P:endoplasmic reticulum to Golgi vesicle-mediated transport"/>
    <property type="evidence" value="ECO:0007669"/>
    <property type="project" value="InterPro"/>
</dbReference>
<dbReference type="PANTHER" id="PTHR13520:SF0">
    <property type="entry name" value="RAD50-INTERACTING PROTEIN 1"/>
    <property type="match status" value="1"/>
</dbReference>
<dbReference type="PANTHER" id="PTHR13520">
    <property type="entry name" value="RAD50-INTERACTING PROTEIN 1 RINT-1"/>
    <property type="match status" value="1"/>
</dbReference>
<dbReference type="EMBL" id="JAAAIN010000520">
    <property type="protein sequence ID" value="KAG0313365.1"/>
    <property type="molecule type" value="Genomic_DNA"/>
</dbReference>
<organism evidence="3 4">
    <name type="scientific">Linnemannia gamsii</name>
    <dbReference type="NCBI Taxonomy" id="64522"/>
    <lineage>
        <taxon>Eukaryota</taxon>
        <taxon>Fungi</taxon>
        <taxon>Fungi incertae sedis</taxon>
        <taxon>Mucoromycota</taxon>
        <taxon>Mortierellomycotina</taxon>
        <taxon>Mortierellomycetes</taxon>
        <taxon>Mortierellales</taxon>
        <taxon>Mortierellaceae</taxon>
        <taxon>Linnemannia</taxon>
    </lineage>
</organism>
<keyword evidence="4" id="KW-1185">Reference proteome</keyword>
<proteinExistence type="predicted"/>
<protein>
    <recommendedName>
        <fullName evidence="5">RAD50-interacting protein 1</fullName>
    </recommendedName>
</protein>
<dbReference type="GO" id="GO:0060628">
    <property type="term" value="P:regulation of ER to Golgi vesicle-mediated transport"/>
    <property type="evidence" value="ECO:0007669"/>
    <property type="project" value="TreeGrafter"/>
</dbReference>
<keyword evidence="1" id="KW-0175">Coiled coil</keyword>
<sequence length="829" mass="94962">MASLAIHPPPGAGTAASFNDHNQGGDTSPPIHNSNVVVFEQTINVDEDVIDFFDTRFKSREDLANIKSVLQEQIAIGDELNHKLEESKKKTAQALKMAHNVSKASLDDLQNLESSALDLEEQMEHSEAFASGKNRRDQRSLIEELSDLQSRVQALEDAKRYILIVSRSQKLISEARELLATSAIKALVPYTSLAELSQSVKETFGGNNTKLEAFMAASVDSLLQELKASSAKKFQASLDAIGWPKAIPDGFALSKEHQINVETAFKELLLLQEPTFGPLDRSGNNPYPPLLTIEQMVAPLILRFRYHFEGKRPTNRLDKPEWYLTHILELIKEHSAFLQNFVQRIVQDTEYREYDAKNDFIRLLLSAVERKIRNSVPEMLSSPEMLSHAIHETLRFDNTLRESELYIPPGQMSEWQGTVQVYLGNRSWLKTWLRVEKEFAVARYSQIMDDEDAWQPAYESLGEKEFVMPTKSAEKLMDLLEIVTKRYRPLTILEHRTFLLDIQLDILIAYHRHIRGLVDQYESMTYSFVRVMPGAASAEELASMGVEGLRNLCQWLSSVEYVSSTLNDWSEDIFFLELYKEISERTQKVVNPMHSENEDSEAEDEPDKELDENGTIFDESIQGFTKLSKRIQDLIIRNITKEVFSSMKPYVSLDDVSPELYQPLNILTRSFEFLATTLPTKHFTNLYRQISFEMQDYFWQRVIMKNSFSELGGLQFARDIRIGLWGAGRRWIKKAENYHRKLRDACILLSLQSAKANSPPPPPQLTFNQDVVMKQPVYAKRTLAQIMAVLFDEDLAPGVVRVKLDEIGVMHLGVADARDVIRRRVECWR</sequence>
<evidence type="ECO:0000313" key="4">
    <source>
        <dbReference type="Proteomes" id="UP000823405"/>
    </source>
</evidence>
<dbReference type="PROSITE" id="PS51386">
    <property type="entry name" value="RINT1_TIP20"/>
    <property type="match status" value="1"/>
</dbReference>
<reference evidence="3" key="1">
    <citation type="journal article" date="2020" name="Fungal Divers.">
        <title>Resolving the Mortierellaceae phylogeny through synthesis of multi-gene phylogenetics and phylogenomics.</title>
        <authorList>
            <person name="Vandepol N."/>
            <person name="Liber J."/>
            <person name="Desiro A."/>
            <person name="Na H."/>
            <person name="Kennedy M."/>
            <person name="Barry K."/>
            <person name="Grigoriev I.V."/>
            <person name="Miller A.N."/>
            <person name="O'Donnell K."/>
            <person name="Stajich J.E."/>
            <person name="Bonito G."/>
        </authorList>
    </citation>
    <scope>NUCLEOTIDE SEQUENCE</scope>
    <source>
        <strain evidence="3">NVP60</strain>
    </source>
</reference>
<feature type="compositionally biased region" description="Acidic residues" evidence="2">
    <location>
        <begin position="598"/>
        <end position="611"/>
    </location>
</feature>
<dbReference type="InterPro" id="IPR007528">
    <property type="entry name" value="RINT1_Tip20"/>
</dbReference>
<feature type="coiled-coil region" evidence="1">
    <location>
        <begin position="102"/>
        <end position="158"/>
    </location>
</feature>
<dbReference type="InterPro" id="IPR042044">
    <property type="entry name" value="EXOC6PINT-1/Sec15/Tip20_C_dom2"/>
</dbReference>